<sequence>MCSPSGFQTNQGPEPNLRAMMQQMLLGQANGQIEDAKKFAELNQKITSQYNDLNIKFESPKSKIETMENKLTSSSTIRMDQHKGKAIMPSTEFANAINLRSGKVLPEQKGVQPITEDSEEQDGEGFQQKDPQDEETIELDPLLEHTHDRVGDRVPSQEKIKPVATKEKEVWMPLIDAFSMIPPYQKFLKDVMMERIKEVQGMVTLSHECSAIIQKQVNAQKLRDPGSFTLPCSIGPLTFNRCLCDLGAFVIWEPQ</sequence>
<dbReference type="RefSeq" id="XP_019092248.1">
    <property type="nucleotide sequence ID" value="XM_019236703.1"/>
</dbReference>
<reference evidence="2" key="1">
    <citation type="journal article" date="2014" name="Nat. Commun.">
        <title>The emerging biofuel crop Camelina sativa retains a highly undifferentiated hexaploid genome structure.</title>
        <authorList>
            <person name="Kagale S."/>
            <person name="Koh C."/>
            <person name="Nixon J."/>
            <person name="Bollina V."/>
            <person name="Clarke W.E."/>
            <person name="Tuteja R."/>
            <person name="Spillane C."/>
            <person name="Robinson S.J."/>
            <person name="Links M.G."/>
            <person name="Clarke C."/>
            <person name="Higgins E.E."/>
            <person name="Huebert T."/>
            <person name="Sharpe A.G."/>
            <person name="Parkin I.A."/>
        </authorList>
    </citation>
    <scope>NUCLEOTIDE SEQUENCE [LARGE SCALE GENOMIC DNA]</scope>
    <source>
        <strain evidence="2">cv. DH55</strain>
    </source>
</reference>
<accession>A0ABM1QZR0</accession>
<reference evidence="3" key="2">
    <citation type="submission" date="2025-08" db="UniProtKB">
        <authorList>
            <consortium name="RefSeq"/>
        </authorList>
    </citation>
    <scope>IDENTIFICATION</scope>
    <source>
        <tissue evidence="3">Leaf</tissue>
    </source>
</reference>
<dbReference type="GeneID" id="109129089"/>
<name>A0ABM1QZR0_CAMSA</name>
<gene>
    <name evidence="3" type="primary">LOC109129089</name>
</gene>
<dbReference type="Proteomes" id="UP000694864">
    <property type="component" value="Chromosome 15"/>
</dbReference>
<evidence type="ECO:0000313" key="3">
    <source>
        <dbReference type="RefSeq" id="XP_019092248.1"/>
    </source>
</evidence>
<evidence type="ECO:0000313" key="2">
    <source>
        <dbReference type="Proteomes" id="UP000694864"/>
    </source>
</evidence>
<proteinExistence type="predicted"/>
<dbReference type="PANTHER" id="PTHR33067">
    <property type="entry name" value="RNA-DIRECTED DNA POLYMERASE-RELATED"/>
    <property type="match status" value="1"/>
</dbReference>
<dbReference type="PANTHER" id="PTHR33067:SF9">
    <property type="entry name" value="RNA-DIRECTED DNA POLYMERASE"/>
    <property type="match status" value="1"/>
</dbReference>
<evidence type="ECO:0000256" key="1">
    <source>
        <dbReference type="SAM" id="MobiDB-lite"/>
    </source>
</evidence>
<protein>
    <submittedName>
        <fullName evidence="3">Uncharacterized protein LOC109129089</fullName>
    </submittedName>
</protein>
<feature type="region of interest" description="Disordered" evidence="1">
    <location>
        <begin position="105"/>
        <end position="134"/>
    </location>
</feature>
<organism evidence="2 3">
    <name type="scientific">Camelina sativa</name>
    <name type="common">False flax</name>
    <name type="synonym">Myagrum sativum</name>
    <dbReference type="NCBI Taxonomy" id="90675"/>
    <lineage>
        <taxon>Eukaryota</taxon>
        <taxon>Viridiplantae</taxon>
        <taxon>Streptophyta</taxon>
        <taxon>Embryophyta</taxon>
        <taxon>Tracheophyta</taxon>
        <taxon>Spermatophyta</taxon>
        <taxon>Magnoliopsida</taxon>
        <taxon>eudicotyledons</taxon>
        <taxon>Gunneridae</taxon>
        <taxon>Pentapetalae</taxon>
        <taxon>rosids</taxon>
        <taxon>malvids</taxon>
        <taxon>Brassicales</taxon>
        <taxon>Brassicaceae</taxon>
        <taxon>Camelineae</taxon>
        <taxon>Camelina</taxon>
    </lineage>
</organism>
<keyword evidence="2" id="KW-1185">Reference proteome</keyword>